<dbReference type="InterPro" id="IPR001199">
    <property type="entry name" value="Cyt_B5-like_heme/steroid-bd"/>
</dbReference>
<dbReference type="Pfam" id="PF00173">
    <property type="entry name" value="Cyt-b5"/>
    <property type="match status" value="1"/>
</dbReference>
<dbReference type="FunFam" id="3.10.120.10:FF:000020">
    <property type="entry name" value="Cytochrome b5-related protein"/>
    <property type="match status" value="1"/>
</dbReference>
<dbReference type="PANTHER" id="PTHR16740:SF1">
    <property type="entry name" value="CYTOCHROME B5-RELATED PROTEIN-RELATED"/>
    <property type="match status" value="1"/>
</dbReference>
<evidence type="ECO:0000256" key="2">
    <source>
        <dbReference type="ARBA" id="ARBA00022723"/>
    </source>
</evidence>
<evidence type="ECO:0000256" key="5">
    <source>
        <dbReference type="ARBA" id="ARBA00073492"/>
    </source>
</evidence>
<proteinExistence type="inferred from homology"/>
<gene>
    <name evidence="8" type="ORF">CLUMA_CG002379</name>
</gene>
<dbReference type="InterPro" id="IPR005804">
    <property type="entry name" value="FA_desaturase_dom"/>
</dbReference>
<evidence type="ECO:0000256" key="4">
    <source>
        <dbReference type="ARBA" id="ARBA00055674"/>
    </source>
</evidence>
<dbReference type="PROSITE" id="PS50255">
    <property type="entry name" value="CYTOCHROME_B5_2"/>
    <property type="match status" value="1"/>
</dbReference>
<dbReference type="GO" id="GO:0020037">
    <property type="term" value="F:heme binding"/>
    <property type="evidence" value="ECO:0007669"/>
    <property type="project" value="UniProtKB-UniRule"/>
</dbReference>
<dbReference type="GO" id="GO:0046872">
    <property type="term" value="F:metal ion binding"/>
    <property type="evidence" value="ECO:0007669"/>
    <property type="project" value="UniProtKB-UniRule"/>
</dbReference>
<evidence type="ECO:0000313" key="9">
    <source>
        <dbReference type="Proteomes" id="UP000183832"/>
    </source>
</evidence>
<keyword evidence="6" id="KW-1133">Transmembrane helix</keyword>
<dbReference type="GO" id="GO:0006629">
    <property type="term" value="P:lipid metabolic process"/>
    <property type="evidence" value="ECO:0007669"/>
    <property type="project" value="InterPro"/>
</dbReference>
<feature type="transmembrane region" description="Helical" evidence="6">
    <location>
        <begin position="134"/>
        <end position="151"/>
    </location>
</feature>
<keyword evidence="3 6" id="KW-0408">Iron</keyword>
<feature type="domain" description="Cytochrome b5 heme-binding" evidence="7">
    <location>
        <begin position="40"/>
        <end position="95"/>
    </location>
</feature>
<comment type="function">
    <text evidence="4">May play a role in muscle cell metabolism.</text>
</comment>
<evidence type="ECO:0000259" key="7">
    <source>
        <dbReference type="PROSITE" id="PS50255"/>
    </source>
</evidence>
<evidence type="ECO:0000313" key="8">
    <source>
        <dbReference type="EMBL" id="CRK88700.1"/>
    </source>
</evidence>
<feature type="transmembrane region" description="Helical" evidence="6">
    <location>
        <begin position="238"/>
        <end position="265"/>
    </location>
</feature>
<dbReference type="EMBL" id="CVRI01000009">
    <property type="protein sequence ID" value="CRK88700.1"/>
    <property type="molecule type" value="Genomic_DNA"/>
</dbReference>
<sequence length="422" mass="50127">MKHSSIAFKYPTYRDDSPKSCKRWLDGKRIDDNAEGLWRVHDKLYDLRLFMKNHPGGKDWLEMTKGVDITELFEIHHITDSAEKILPKFYVRDASSPRNYKITFEENGFYKTMKRRLASKLESLDESQVSNSRFYCDFMLTSTILFSVIAARDNNYLIASLAALSLSWLVIITHNFIHQKDNWRMYLMNLSLLNYRDWRVFHVMSHHHYPNSYHDLEISFFEPFLNWMPEKKTKTQIYFYWAVSPIVYASTLFSGFIMRMSSAIFHNQQLFADDLMPLLLPTTMYIFGNINIYVVVKIWLFIVMLSSFFYMLVAINAGHHHREIFHEGDELKSLDFGVYQLAATIDKVEVKNSLFLTLTTFGQHILHHFFPSLDHSLLPQLTEMFYETCQEFENEFREFPWWELIKGQYIQLARTETTKLSN</sequence>
<dbReference type="Proteomes" id="UP000183832">
    <property type="component" value="Unassembled WGS sequence"/>
</dbReference>
<feature type="transmembrane region" description="Helical" evidence="6">
    <location>
        <begin position="285"/>
        <end position="313"/>
    </location>
</feature>
<feature type="transmembrane region" description="Helical" evidence="6">
    <location>
        <begin position="157"/>
        <end position="177"/>
    </location>
</feature>
<dbReference type="InterPro" id="IPR018506">
    <property type="entry name" value="Cyt_B5_heme-BS"/>
</dbReference>
<dbReference type="OrthoDB" id="260519at2759"/>
<organism evidence="8 9">
    <name type="scientific">Clunio marinus</name>
    <dbReference type="NCBI Taxonomy" id="568069"/>
    <lineage>
        <taxon>Eukaryota</taxon>
        <taxon>Metazoa</taxon>
        <taxon>Ecdysozoa</taxon>
        <taxon>Arthropoda</taxon>
        <taxon>Hexapoda</taxon>
        <taxon>Insecta</taxon>
        <taxon>Pterygota</taxon>
        <taxon>Neoptera</taxon>
        <taxon>Endopterygota</taxon>
        <taxon>Diptera</taxon>
        <taxon>Nematocera</taxon>
        <taxon>Chironomoidea</taxon>
        <taxon>Chironomidae</taxon>
        <taxon>Clunio</taxon>
    </lineage>
</organism>
<keyword evidence="6" id="KW-0812">Transmembrane</keyword>
<dbReference type="Gene3D" id="3.10.120.10">
    <property type="entry name" value="Cytochrome b5-like heme/steroid binding domain"/>
    <property type="match status" value="1"/>
</dbReference>
<dbReference type="AlphaFoldDB" id="A0A1J1HMT1"/>
<dbReference type="PANTHER" id="PTHR16740">
    <property type="entry name" value="CYTOCHROME B5-RELATED PROTEIN-RELATED"/>
    <property type="match status" value="1"/>
</dbReference>
<keyword evidence="6" id="KW-0472">Membrane</keyword>
<accession>A0A1J1HMT1</accession>
<name>A0A1J1HMT1_9DIPT</name>
<evidence type="ECO:0000256" key="3">
    <source>
        <dbReference type="ARBA" id="ARBA00023004"/>
    </source>
</evidence>
<keyword evidence="2 6" id="KW-0479">Metal-binding</keyword>
<dbReference type="InterPro" id="IPR053100">
    <property type="entry name" value="Cytochrome_b5-related"/>
</dbReference>
<evidence type="ECO:0000256" key="6">
    <source>
        <dbReference type="RuleBase" id="RU362121"/>
    </source>
</evidence>
<comment type="caution">
    <text evidence="6">Lacks conserved residue(s) required for the propagation of feature annotation.</text>
</comment>
<dbReference type="PROSITE" id="PS00191">
    <property type="entry name" value="CYTOCHROME_B5_1"/>
    <property type="match status" value="1"/>
</dbReference>
<evidence type="ECO:0000256" key="1">
    <source>
        <dbReference type="ARBA" id="ARBA00022617"/>
    </source>
</evidence>
<comment type="similarity">
    <text evidence="6">Belongs to the cytochrome b5 family.</text>
</comment>
<dbReference type="Pfam" id="PF00487">
    <property type="entry name" value="FA_desaturase"/>
    <property type="match status" value="1"/>
</dbReference>
<reference evidence="8 9" key="1">
    <citation type="submission" date="2015-04" db="EMBL/GenBank/DDBJ databases">
        <authorList>
            <person name="Syromyatnikov M.Y."/>
            <person name="Popov V.N."/>
        </authorList>
    </citation>
    <scope>NUCLEOTIDE SEQUENCE [LARGE SCALE GENOMIC DNA]</scope>
</reference>
<keyword evidence="1 6" id="KW-0349">Heme</keyword>
<keyword evidence="9" id="KW-1185">Reference proteome</keyword>
<dbReference type="STRING" id="568069.A0A1J1HMT1"/>
<dbReference type="InterPro" id="IPR036400">
    <property type="entry name" value="Cyt_B5-like_heme/steroid_sf"/>
</dbReference>
<dbReference type="SUPFAM" id="SSF55856">
    <property type="entry name" value="Cytochrome b5-like heme/steroid binding domain"/>
    <property type="match status" value="1"/>
</dbReference>
<protein>
    <recommendedName>
        <fullName evidence="5">Cytochrome b5-related protein</fullName>
    </recommendedName>
</protein>